<dbReference type="SMART" id="SM00460">
    <property type="entry name" value="TGc"/>
    <property type="match status" value="1"/>
</dbReference>
<protein>
    <submittedName>
        <fullName evidence="2">Transglutaminase family protein</fullName>
    </submittedName>
</protein>
<dbReference type="SUPFAM" id="SSF54001">
    <property type="entry name" value="Cysteine proteinases"/>
    <property type="match status" value="1"/>
</dbReference>
<dbReference type="Pfam" id="PF08379">
    <property type="entry name" value="Bact_transglu_N"/>
    <property type="match status" value="1"/>
</dbReference>
<gene>
    <name evidence="2" type="ORF">GCM10022278_31110</name>
</gene>
<proteinExistence type="predicted"/>
<evidence type="ECO:0000313" key="2">
    <source>
        <dbReference type="EMBL" id="GAA3971487.1"/>
    </source>
</evidence>
<dbReference type="Pfam" id="PF01841">
    <property type="entry name" value="Transglut_core"/>
    <property type="match status" value="1"/>
</dbReference>
<reference evidence="3" key="1">
    <citation type="journal article" date="2019" name="Int. J. Syst. Evol. Microbiol.">
        <title>The Global Catalogue of Microorganisms (GCM) 10K type strain sequencing project: providing services to taxonomists for standard genome sequencing and annotation.</title>
        <authorList>
            <consortium name="The Broad Institute Genomics Platform"/>
            <consortium name="The Broad Institute Genome Sequencing Center for Infectious Disease"/>
            <person name="Wu L."/>
            <person name="Ma J."/>
        </authorList>
    </citation>
    <scope>NUCLEOTIDE SEQUENCE [LARGE SCALE GENOMIC DNA]</scope>
    <source>
        <strain evidence="3">JCM 17555</strain>
    </source>
</reference>
<name>A0ABP7PUX3_9GAMM</name>
<accession>A0ABP7PUX3</accession>
<dbReference type="InterPro" id="IPR038765">
    <property type="entry name" value="Papain-like_cys_pep_sf"/>
</dbReference>
<dbReference type="EMBL" id="BAABBO010000014">
    <property type="protein sequence ID" value="GAA3971487.1"/>
    <property type="molecule type" value="Genomic_DNA"/>
</dbReference>
<evidence type="ECO:0000313" key="3">
    <source>
        <dbReference type="Proteomes" id="UP001501337"/>
    </source>
</evidence>
<dbReference type="InterPro" id="IPR013589">
    <property type="entry name" value="Bac_transglu_N"/>
</dbReference>
<dbReference type="RefSeq" id="WP_344808031.1">
    <property type="nucleotide sequence ID" value="NZ_BAABBO010000014.1"/>
</dbReference>
<dbReference type="InterPro" id="IPR002931">
    <property type="entry name" value="Transglutaminase-like"/>
</dbReference>
<organism evidence="2 3">
    <name type="scientific">Allohahella marinimesophila</name>
    <dbReference type="NCBI Taxonomy" id="1054972"/>
    <lineage>
        <taxon>Bacteria</taxon>
        <taxon>Pseudomonadati</taxon>
        <taxon>Pseudomonadota</taxon>
        <taxon>Gammaproteobacteria</taxon>
        <taxon>Oceanospirillales</taxon>
        <taxon>Hahellaceae</taxon>
        <taxon>Allohahella</taxon>
    </lineage>
</organism>
<keyword evidence="3" id="KW-1185">Reference proteome</keyword>
<evidence type="ECO:0000259" key="1">
    <source>
        <dbReference type="SMART" id="SM00460"/>
    </source>
</evidence>
<dbReference type="PANTHER" id="PTHR33490:SF7">
    <property type="entry name" value="BLR2979 PROTEIN"/>
    <property type="match status" value="1"/>
</dbReference>
<feature type="domain" description="Transglutaminase-like" evidence="1">
    <location>
        <begin position="190"/>
        <end position="260"/>
    </location>
</feature>
<sequence>MTVPQISVRHDTTYAYFAPASLSYYRACLQPLSQVRCNHFMQKLESFTLHVDPAPRLTLRERDVFANVQAYFEIDQPHDRLLVRSEAKMSQTPIGAVPLAETPELLKPWESLLLPELRATLPTSGFIACIYPSQRVPDAADAADIVEFARESFTPARSIIEALMDFTHRIHEAFSYEGGSTHVDTPVTEAWSNKKGVCQDFSHFGLTGLRGLGLLTAYVSGYMLTEAPEGEEKLVGSDASHAWIALWVPGFGWLHADPTNDCLVDDRYIVTAIGRDYSDIPPLQGVSYGADSQPPVVGVTVSRDGLT</sequence>
<dbReference type="Proteomes" id="UP001501337">
    <property type="component" value="Unassembled WGS sequence"/>
</dbReference>
<dbReference type="PANTHER" id="PTHR33490">
    <property type="entry name" value="BLR5614 PROTEIN-RELATED"/>
    <property type="match status" value="1"/>
</dbReference>
<dbReference type="Gene3D" id="3.10.620.30">
    <property type="match status" value="1"/>
</dbReference>
<comment type="caution">
    <text evidence="2">The sequence shown here is derived from an EMBL/GenBank/DDBJ whole genome shotgun (WGS) entry which is preliminary data.</text>
</comment>